<keyword evidence="3" id="KW-1185">Reference proteome</keyword>
<dbReference type="GO" id="GO:0043022">
    <property type="term" value="F:ribosome binding"/>
    <property type="evidence" value="ECO:0007669"/>
    <property type="project" value="InterPro"/>
</dbReference>
<proteinExistence type="predicted"/>
<evidence type="ECO:0000313" key="3">
    <source>
        <dbReference type="Proteomes" id="UP000198977"/>
    </source>
</evidence>
<dbReference type="STRING" id="74348.SAMN04488523_10559"/>
<dbReference type="InterPro" id="IPR010279">
    <property type="entry name" value="YqjD/ElaB"/>
</dbReference>
<sequence>MATTTTNGKKSDSIVTIDDLAGQLTTLKNEIASLTSAMGDYGKAKTAEVSDTAKSTVNDLSNAGRERALDAQKQAEEFVRTQPSTALGIAAGVGFLVGMITARR</sequence>
<protein>
    <submittedName>
        <fullName evidence="2">Membrane-anchored ribosome-binding protein, inhibits growth in stationary phase, ElaB/YqjD/DUF883 family</fullName>
    </submittedName>
</protein>
<gene>
    <name evidence="2" type="ORF">SAMN04488523_10559</name>
</gene>
<name>A0A1I1XX11_9RHOB</name>
<dbReference type="PANTHER" id="PTHR35893:SF3">
    <property type="entry name" value="INNER MEMBRANE PROTEIN"/>
    <property type="match status" value="1"/>
</dbReference>
<organism evidence="2 3">
    <name type="scientific">Sulfitobacter brevis</name>
    <dbReference type="NCBI Taxonomy" id="74348"/>
    <lineage>
        <taxon>Bacteria</taxon>
        <taxon>Pseudomonadati</taxon>
        <taxon>Pseudomonadota</taxon>
        <taxon>Alphaproteobacteria</taxon>
        <taxon>Rhodobacterales</taxon>
        <taxon>Roseobacteraceae</taxon>
        <taxon>Sulfitobacter</taxon>
    </lineage>
</organism>
<dbReference type="Pfam" id="PF19029">
    <property type="entry name" value="DUF883_C"/>
    <property type="match status" value="1"/>
</dbReference>
<accession>A0A1I1XX11</accession>
<evidence type="ECO:0000313" key="2">
    <source>
        <dbReference type="EMBL" id="SFE11897.1"/>
    </source>
</evidence>
<dbReference type="AlphaFoldDB" id="A0A1I1XX11"/>
<dbReference type="Proteomes" id="UP000198977">
    <property type="component" value="Unassembled WGS sequence"/>
</dbReference>
<dbReference type="OrthoDB" id="8373403at2"/>
<dbReference type="PANTHER" id="PTHR35893">
    <property type="entry name" value="INNER MEMBRANE PROTEIN-RELATED"/>
    <property type="match status" value="1"/>
</dbReference>
<feature type="domain" description="DUF883" evidence="1">
    <location>
        <begin position="75"/>
        <end position="104"/>
    </location>
</feature>
<dbReference type="EMBL" id="FOMW01000005">
    <property type="protein sequence ID" value="SFE11897.1"/>
    <property type="molecule type" value="Genomic_DNA"/>
</dbReference>
<dbReference type="RefSeq" id="WP_093923325.1">
    <property type="nucleotide sequence ID" value="NZ_FOMW01000005.1"/>
</dbReference>
<dbReference type="InterPro" id="IPR043605">
    <property type="entry name" value="DUF883_C"/>
</dbReference>
<reference evidence="2 3" key="1">
    <citation type="submission" date="2016-10" db="EMBL/GenBank/DDBJ databases">
        <authorList>
            <person name="de Groot N.N."/>
        </authorList>
    </citation>
    <scope>NUCLEOTIDE SEQUENCE [LARGE SCALE GENOMIC DNA]</scope>
    <source>
        <strain evidence="2 3">DSM 11443</strain>
    </source>
</reference>
<evidence type="ECO:0000259" key="1">
    <source>
        <dbReference type="Pfam" id="PF19029"/>
    </source>
</evidence>